<dbReference type="PaxDb" id="29760-VIT_01s0137g00040.t01"/>
<name>F6GVL1_VITVI</name>
<protein>
    <submittedName>
        <fullName evidence="1">Uncharacterized protein</fullName>
    </submittedName>
</protein>
<dbReference type="InParanoid" id="F6GVL1"/>
<proteinExistence type="predicted"/>
<reference evidence="2" key="1">
    <citation type="journal article" date="2007" name="Nature">
        <title>The grapevine genome sequence suggests ancestral hexaploidization in major angiosperm phyla.</title>
        <authorList>
            <consortium name="The French-Italian Public Consortium for Grapevine Genome Characterization."/>
            <person name="Jaillon O."/>
            <person name="Aury J.-M."/>
            <person name="Noel B."/>
            <person name="Policriti A."/>
            <person name="Clepet C."/>
            <person name="Casagrande A."/>
            <person name="Choisne N."/>
            <person name="Aubourg S."/>
            <person name="Vitulo N."/>
            <person name="Jubin C."/>
            <person name="Vezzi A."/>
            <person name="Legeai F."/>
            <person name="Hugueney P."/>
            <person name="Dasilva C."/>
            <person name="Horner D."/>
            <person name="Mica E."/>
            <person name="Jublot D."/>
            <person name="Poulain J."/>
            <person name="Bruyere C."/>
            <person name="Billault A."/>
            <person name="Segurens B."/>
            <person name="Gouyvenoux M."/>
            <person name="Ugarte E."/>
            <person name="Cattonaro F."/>
            <person name="Anthouard V."/>
            <person name="Vico V."/>
            <person name="Del Fabbro C."/>
            <person name="Alaux M."/>
            <person name="Di Gaspero G."/>
            <person name="Dumas V."/>
            <person name="Felice N."/>
            <person name="Paillard S."/>
            <person name="Juman I."/>
            <person name="Moroldo M."/>
            <person name="Scalabrin S."/>
            <person name="Canaguier A."/>
            <person name="Le Clainche I."/>
            <person name="Malacrida G."/>
            <person name="Durand E."/>
            <person name="Pesole G."/>
            <person name="Laucou V."/>
            <person name="Chatelet P."/>
            <person name="Merdinoglu D."/>
            <person name="Delledonne M."/>
            <person name="Pezzotti M."/>
            <person name="Lecharny A."/>
            <person name="Scarpelli C."/>
            <person name="Artiguenave F."/>
            <person name="Pe M.E."/>
            <person name="Valle G."/>
            <person name="Morgante M."/>
            <person name="Caboche M."/>
            <person name="Adam-Blondon A.-F."/>
            <person name="Weissenbach J."/>
            <person name="Quetier F."/>
            <person name="Wincker P."/>
        </authorList>
    </citation>
    <scope>NUCLEOTIDE SEQUENCE [LARGE SCALE GENOMIC DNA]</scope>
    <source>
        <strain evidence="2">cv. Pinot noir / PN40024</strain>
    </source>
</reference>
<evidence type="ECO:0000313" key="1">
    <source>
        <dbReference type="EMBL" id="CCB44030.1"/>
    </source>
</evidence>
<keyword evidence="2" id="KW-1185">Reference proteome</keyword>
<accession>F6GVL1</accession>
<gene>
    <name evidence="1" type="ordered locus">VIT_01s0137g00040</name>
</gene>
<dbReference type="Proteomes" id="UP000009183">
    <property type="component" value="Chromosome 1"/>
</dbReference>
<dbReference type="AlphaFoldDB" id="F6GVL1"/>
<dbReference type="EMBL" id="FN594954">
    <property type="protein sequence ID" value="CCB44030.1"/>
    <property type="molecule type" value="Genomic_DNA"/>
</dbReference>
<dbReference type="HOGENOM" id="CLU_2854202_0_0_1"/>
<organism evidence="1 2">
    <name type="scientific">Vitis vinifera</name>
    <name type="common">Grape</name>
    <dbReference type="NCBI Taxonomy" id="29760"/>
    <lineage>
        <taxon>Eukaryota</taxon>
        <taxon>Viridiplantae</taxon>
        <taxon>Streptophyta</taxon>
        <taxon>Embryophyta</taxon>
        <taxon>Tracheophyta</taxon>
        <taxon>Spermatophyta</taxon>
        <taxon>Magnoliopsida</taxon>
        <taxon>eudicotyledons</taxon>
        <taxon>Gunneridae</taxon>
        <taxon>Pentapetalae</taxon>
        <taxon>rosids</taxon>
        <taxon>Vitales</taxon>
        <taxon>Vitaceae</taxon>
        <taxon>Viteae</taxon>
        <taxon>Vitis</taxon>
    </lineage>
</organism>
<sequence>MLNAGGNAVVGLGDSEVVLGDSQMHYMSVHHAEKCGAKFFDKENIGSPPLLNTVICLMCKHSSKL</sequence>
<evidence type="ECO:0000313" key="2">
    <source>
        <dbReference type="Proteomes" id="UP000009183"/>
    </source>
</evidence>